<evidence type="ECO:0000313" key="3">
    <source>
        <dbReference type="EMBL" id="PYH45460.1"/>
    </source>
</evidence>
<evidence type="ECO:0000256" key="1">
    <source>
        <dbReference type="SAM" id="MobiDB-lite"/>
    </source>
</evidence>
<dbReference type="RefSeq" id="XP_025431442.1">
    <property type="nucleotide sequence ID" value="XM_025571836.1"/>
</dbReference>
<sequence length="165" mass="19182">MIHELNRYYSSSEFSDLIVHTSDQDFKVHRLVVCGQSGYFSRLDQGDWPEAVENETCLREDDLRAIEAMFQYTYGVEHDNSSSDQDRKSPMLLNVKVYQVANKYDVPQLKEHAKEKSQSIVEISWKMDNFPLAIEESIRAYHEGGQQSPRHSCEDFSNPDQGTRR</sequence>
<name>A0A318ZNH3_9EURO</name>
<dbReference type="GeneID" id="37073064"/>
<organism evidence="3 4">
    <name type="scientific">Aspergillus saccharolyticus JOP 1030-1</name>
    <dbReference type="NCBI Taxonomy" id="1450539"/>
    <lineage>
        <taxon>Eukaryota</taxon>
        <taxon>Fungi</taxon>
        <taxon>Dikarya</taxon>
        <taxon>Ascomycota</taxon>
        <taxon>Pezizomycotina</taxon>
        <taxon>Eurotiomycetes</taxon>
        <taxon>Eurotiomycetidae</taxon>
        <taxon>Eurotiales</taxon>
        <taxon>Aspergillaceae</taxon>
        <taxon>Aspergillus</taxon>
        <taxon>Aspergillus subgen. Circumdati</taxon>
    </lineage>
</organism>
<dbReference type="EMBL" id="KZ821231">
    <property type="protein sequence ID" value="PYH45460.1"/>
    <property type="molecule type" value="Genomic_DNA"/>
</dbReference>
<dbReference type="PROSITE" id="PS50097">
    <property type="entry name" value="BTB"/>
    <property type="match status" value="1"/>
</dbReference>
<protein>
    <submittedName>
        <fullName evidence="3">BTB/POZ domain protein</fullName>
    </submittedName>
</protein>
<feature type="region of interest" description="Disordered" evidence="1">
    <location>
        <begin position="140"/>
        <end position="165"/>
    </location>
</feature>
<keyword evidence="4" id="KW-1185">Reference proteome</keyword>
<dbReference type="SMART" id="SM00225">
    <property type="entry name" value="BTB"/>
    <property type="match status" value="1"/>
</dbReference>
<proteinExistence type="predicted"/>
<dbReference type="InterPro" id="IPR011333">
    <property type="entry name" value="SKP1/BTB/POZ_sf"/>
</dbReference>
<dbReference type="SUPFAM" id="SSF54695">
    <property type="entry name" value="POZ domain"/>
    <property type="match status" value="1"/>
</dbReference>
<gene>
    <name evidence="3" type="ORF">BP01DRAFT_296227</name>
</gene>
<dbReference type="Pfam" id="PF00651">
    <property type="entry name" value="BTB"/>
    <property type="match status" value="1"/>
</dbReference>
<dbReference type="OrthoDB" id="6359816at2759"/>
<dbReference type="Gene3D" id="3.30.710.10">
    <property type="entry name" value="Potassium Channel Kv1.1, Chain A"/>
    <property type="match status" value="1"/>
</dbReference>
<dbReference type="STRING" id="1450539.A0A318ZNH3"/>
<dbReference type="PANTHER" id="PTHR47843">
    <property type="entry name" value="BTB DOMAIN-CONTAINING PROTEIN-RELATED"/>
    <property type="match status" value="1"/>
</dbReference>
<dbReference type="Proteomes" id="UP000248349">
    <property type="component" value="Unassembled WGS sequence"/>
</dbReference>
<feature type="domain" description="BTB" evidence="2">
    <location>
        <begin position="15"/>
        <end position="74"/>
    </location>
</feature>
<accession>A0A318ZNH3</accession>
<evidence type="ECO:0000313" key="4">
    <source>
        <dbReference type="Proteomes" id="UP000248349"/>
    </source>
</evidence>
<dbReference type="AlphaFoldDB" id="A0A318ZNH3"/>
<evidence type="ECO:0000259" key="2">
    <source>
        <dbReference type="PROSITE" id="PS50097"/>
    </source>
</evidence>
<reference evidence="3 4" key="1">
    <citation type="submission" date="2016-12" db="EMBL/GenBank/DDBJ databases">
        <title>The genomes of Aspergillus section Nigri reveals drivers in fungal speciation.</title>
        <authorList>
            <consortium name="DOE Joint Genome Institute"/>
            <person name="Vesth T.C."/>
            <person name="Nybo J."/>
            <person name="Theobald S."/>
            <person name="Brandl J."/>
            <person name="Frisvad J.C."/>
            <person name="Nielsen K.F."/>
            <person name="Lyhne E.K."/>
            <person name="Kogle M.E."/>
            <person name="Kuo A."/>
            <person name="Riley R."/>
            <person name="Clum A."/>
            <person name="Nolan M."/>
            <person name="Lipzen A."/>
            <person name="Salamov A."/>
            <person name="Henrissat B."/>
            <person name="Wiebenga A."/>
            <person name="De Vries R.P."/>
            <person name="Grigoriev I.V."/>
            <person name="Mortensen U.H."/>
            <person name="Andersen M.R."/>
            <person name="Baker S.E."/>
        </authorList>
    </citation>
    <scope>NUCLEOTIDE SEQUENCE [LARGE SCALE GENOMIC DNA]</scope>
    <source>
        <strain evidence="3 4">JOP 1030-1</strain>
    </source>
</reference>
<dbReference type="InterPro" id="IPR000210">
    <property type="entry name" value="BTB/POZ_dom"/>
</dbReference>
<dbReference type="PANTHER" id="PTHR47843:SF5">
    <property type="entry name" value="BTB_POZ DOMAIN PROTEIN"/>
    <property type="match status" value="1"/>
</dbReference>